<dbReference type="KEGG" id="mtm:MYCTH_2054076"/>
<dbReference type="EMBL" id="CP003002">
    <property type="protein sequence ID" value="AEO53127.1"/>
    <property type="molecule type" value="Genomic_DNA"/>
</dbReference>
<accession>G2PZQ2</accession>
<dbReference type="eggNOG" id="ENOG502RIU6">
    <property type="taxonomic scope" value="Eukaryota"/>
</dbReference>
<dbReference type="GeneID" id="11508238"/>
<evidence type="ECO:0000313" key="3">
    <source>
        <dbReference type="Proteomes" id="UP000007322"/>
    </source>
</evidence>
<dbReference type="STRING" id="573729.G2PZQ2"/>
<dbReference type="OrthoDB" id="5428138at2759"/>
<evidence type="ECO:0000313" key="2">
    <source>
        <dbReference type="EMBL" id="AEO53127.1"/>
    </source>
</evidence>
<dbReference type="VEuPathDB" id="FungiDB:MYCTH_2054076"/>
<feature type="non-terminal residue" evidence="2">
    <location>
        <position position="1"/>
    </location>
</feature>
<reference evidence="2 3" key="1">
    <citation type="journal article" date="2011" name="Nat. Biotechnol.">
        <title>Comparative genomic analysis of the thermophilic biomass-degrading fungi Myceliophthora thermophila and Thielavia terrestris.</title>
        <authorList>
            <person name="Berka R.M."/>
            <person name="Grigoriev I.V."/>
            <person name="Otillar R."/>
            <person name="Salamov A."/>
            <person name="Grimwood J."/>
            <person name="Reid I."/>
            <person name="Ishmael N."/>
            <person name="John T."/>
            <person name="Darmond C."/>
            <person name="Moisan M.-C."/>
            <person name="Henrissat B."/>
            <person name="Coutinho P.M."/>
            <person name="Lombard V."/>
            <person name="Natvig D.O."/>
            <person name="Lindquist E."/>
            <person name="Schmutz J."/>
            <person name="Lucas S."/>
            <person name="Harris P."/>
            <person name="Powlowski J."/>
            <person name="Bellemare A."/>
            <person name="Taylor D."/>
            <person name="Butler G."/>
            <person name="de Vries R.P."/>
            <person name="Allijn I.E."/>
            <person name="van den Brink J."/>
            <person name="Ushinsky S."/>
            <person name="Storms R."/>
            <person name="Powell A.J."/>
            <person name="Paulsen I.T."/>
            <person name="Elbourne L.D.H."/>
            <person name="Baker S.E."/>
            <person name="Magnuson J."/>
            <person name="LaBoissiere S."/>
            <person name="Clutterbuck A.J."/>
            <person name="Martinez D."/>
            <person name="Wogulis M."/>
            <person name="de Leon A.L."/>
            <person name="Rey M.W."/>
            <person name="Tsang A."/>
        </authorList>
    </citation>
    <scope>NUCLEOTIDE SEQUENCE [LARGE SCALE GENOMIC DNA]</scope>
    <source>
        <strain evidence="3">ATCC 42464 / BCRC 31852 / DSM 1799</strain>
    </source>
</reference>
<protein>
    <submittedName>
        <fullName evidence="2">Uncharacterized protein</fullName>
    </submittedName>
</protein>
<feature type="compositionally biased region" description="Basic and acidic residues" evidence="1">
    <location>
        <begin position="192"/>
        <end position="202"/>
    </location>
</feature>
<organism evidence="2 3">
    <name type="scientific">Thermothelomyces thermophilus (strain ATCC 42464 / BCRC 31852 / DSM 1799)</name>
    <name type="common">Sporotrichum thermophile</name>
    <dbReference type="NCBI Taxonomy" id="573729"/>
    <lineage>
        <taxon>Eukaryota</taxon>
        <taxon>Fungi</taxon>
        <taxon>Dikarya</taxon>
        <taxon>Ascomycota</taxon>
        <taxon>Pezizomycotina</taxon>
        <taxon>Sordariomycetes</taxon>
        <taxon>Sordariomycetidae</taxon>
        <taxon>Sordariales</taxon>
        <taxon>Chaetomiaceae</taxon>
        <taxon>Thermothelomyces</taxon>
    </lineage>
</organism>
<dbReference type="HOGENOM" id="CLU_024240_0_0_1"/>
<keyword evidence="3" id="KW-1185">Reference proteome</keyword>
<dbReference type="InParanoid" id="G2PZQ2"/>
<sequence>DAGTINPANDQSVVIRLLQVTELAQRVLNFISPSIGDITALAMTCKRAAALTRASYDFWDFNLGSFPTDDYVEKRDGRDRVLQGDGVRSTTLIIAPASDEPKNQEKPYMADFKNMLRLCKCVAITEIPSTFSSIIIDRLQFFDLALFEMMVNTMPNLKVVTITRCPMLDVTKLRPLLELIKRHPLRSGTGKGSRDPPDDSWTHKAAQSPPPLVPATQVDAPQGWGESPERGAKAYIRLDFFPFFFHGPPSGPRLGSYGVTHNEPTFNTPKAVFALILQCQDLAKEVGLDLLSDSSSFWSFIRQLPGPDVLWALKAREAVITRERELAEGKKTRKEIENDFADDLTAALTGDNQKHPKVPPAMMRYLPSSFETKGKYWRQQERCGMCRFTYPVSLFPLRRDACWSCKMTLFVLNMEDSHLRLWQETALKHWRIGLDPASDKLDQLLANGPVALSKAFYEVQYADWTWEYFLNFAPEPDLGPEGKANGNASVDDWATGTEQKVPYCPPTPRSLDPTRASLARWRWAHSPATKAFDYREGGPQRAHPCMFPLSPSNVQDCDFGAEEKEHFNRRWVWSWLSENLLIRVLIETRRETRARGGHLERPDVDESNHRHPFIQKQLDRARRDPAWRAVVRDRERRLQNKQDKTVYMDQLAHVEDCLHSMSTLARKPFNIDKPIPDPALDRAAYKKLLEEESRLPGYGFRRNGEWQ</sequence>
<evidence type="ECO:0000256" key="1">
    <source>
        <dbReference type="SAM" id="MobiDB-lite"/>
    </source>
</evidence>
<gene>
    <name evidence="2" type="ORF">MYCTH_2054076</name>
</gene>
<dbReference type="Proteomes" id="UP000007322">
    <property type="component" value="Chromosome 1"/>
</dbReference>
<dbReference type="OMA" id="IWTENED"/>
<feature type="region of interest" description="Disordered" evidence="1">
    <location>
        <begin position="185"/>
        <end position="227"/>
    </location>
</feature>
<proteinExistence type="predicted"/>
<name>G2PZQ2_THET4</name>
<dbReference type="AlphaFoldDB" id="G2PZQ2"/>
<dbReference type="RefSeq" id="XP_003658372.1">
    <property type="nucleotide sequence ID" value="XM_003658324.1"/>
</dbReference>